<name>A0A4Z0PZ89_9BACT</name>
<comment type="caution">
    <text evidence="3">The sequence shown here is derived from an EMBL/GenBank/DDBJ whole genome shotgun (WGS) entry which is preliminary data.</text>
</comment>
<proteinExistence type="predicted"/>
<accession>A0A4Z0PZ89</accession>
<dbReference type="InterPro" id="IPR052918">
    <property type="entry name" value="Motility_Chemotaxis_Reg"/>
</dbReference>
<dbReference type="InterPro" id="IPR057708">
    <property type="entry name" value="DUF7948"/>
</dbReference>
<dbReference type="SUPFAM" id="SSF49299">
    <property type="entry name" value="PKD domain"/>
    <property type="match status" value="1"/>
</dbReference>
<feature type="signal peptide" evidence="1">
    <location>
        <begin position="1"/>
        <end position="23"/>
    </location>
</feature>
<dbReference type="OrthoDB" id="1652165at2"/>
<dbReference type="Pfam" id="PF18911">
    <property type="entry name" value="PKD_4"/>
    <property type="match status" value="1"/>
</dbReference>
<dbReference type="Pfam" id="PF13585">
    <property type="entry name" value="CHU_C"/>
    <property type="match status" value="1"/>
</dbReference>
<organism evidence="3 4">
    <name type="scientific">Hymenobacter aquaticus</name>
    <dbReference type="NCBI Taxonomy" id="1867101"/>
    <lineage>
        <taxon>Bacteria</taxon>
        <taxon>Pseudomonadati</taxon>
        <taxon>Bacteroidota</taxon>
        <taxon>Cytophagia</taxon>
        <taxon>Cytophagales</taxon>
        <taxon>Hymenobacteraceae</taxon>
        <taxon>Hymenobacter</taxon>
    </lineage>
</organism>
<keyword evidence="1" id="KW-0732">Signal</keyword>
<evidence type="ECO:0000256" key="1">
    <source>
        <dbReference type="SAM" id="SignalP"/>
    </source>
</evidence>
<evidence type="ECO:0000259" key="2">
    <source>
        <dbReference type="PROSITE" id="PS50093"/>
    </source>
</evidence>
<dbReference type="InterPro" id="IPR000601">
    <property type="entry name" value="PKD_dom"/>
</dbReference>
<reference evidence="3 4" key="1">
    <citation type="submission" date="2019-04" db="EMBL/GenBank/DDBJ databases">
        <authorList>
            <person name="Feng G."/>
            <person name="Zhang J."/>
            <person name="Zhu H."/>
        </authorList>
    </citation>
    <scope>NUCLEOTIDE SEQUENCE [LARGE SCALE GENOMIC DNA]</scope>
    <source>
        <strain evidence="3 4">JCM 31653</strain>
    </source>
</reference>
<dbReference type="RefSeq" id="WP_135464328.1">
    <property type="nucleotide sequence ID" value="NZ_SRLC01000002.1"/>
</dbReference>
<dbReference type="InterPro" id="IPR026341">
    <property type="entry name" value="T9SS_type_B"/>
</dbReference>
<dbReference type="SMART" id="SM00089">
    <property type="entry name" value="PKD"/>
    <property type="match status" value="1"/>
</dbReference>
<keyword evidence="4" id="KW-1185">Reference proteome</keyword>
<protein>
    <submittedName>
        <fullName evidence="3">T9SS type B sorting domain-containing protein</fullName>
    </submittedName>
</protein>
<dbReference type="PANTHER" id="PTHR35580:SF1">
    <property type="entry name" value="PHYTASE-LIKE DOMAIN-CONTAINING PROTEIN"/>
    <property type="match status" value="1"/>
</dbReference>
<dbReference type="PROSITE" id="PS50093">
    <property type="entry name" value="PKD"/>
    <property type="match status" value="1"/>
</dbReference>
<dbReference type="CDD" id="cd00146">
    <property type="entry name" value="PKD"/>
    <property type="match status" value="1"/>
</dbReference>
<dbReference type="Gene3D" id="2.60.40.10">
    <property type="entry name" value="Immunoglobulins"/>
    <property type="match status" value="1"/>
</dbReference>
<gene>
    <name evidence="3" type="ORF">E5K00_16075</name>
</gene>
<dbReference type="Pfam" id="PF25778">
    <property type="entry name" value="DUF7948"/>
    <property type="match status" value="1"/>
</dbReference>
<feature type="chain" id="PRO_5021394089" evidence="1">
    <location>
        <begin position="24"/>
        <end position="1306"/>
    </location>
</feature>
<evidence type="ECO:0000313" key="3">
    <source>
        <dbReference type="EMBL" id="TGE21782.1"/>
    </source>
</evidence>
<dbReference type="PANTHER" id="PTHR35580">
    <property type="entry name" value="CELL SURFACE GLYCOPROTEIN (S-LAYER PROTEIN)-LIKE PROTEIN"/>
    <property type="match status" value="1"/>
</dbReference>
<dbReference type="InterPro" id="IPR022409">
    <property type="entry name" value="PKD/Chitinase_dom"/>
</dbReference>
<dbReference type="NCBIfam" id="TIGR04131">
    <property type="entry name" value="Bac_Flav_CTERM"/>
    <property type="match status" value="1"/>
</dbReference>
<dbReference type="EMBL" id="SRLC01000002">
    <property type="protein sequence ID" value="TGE21782.1"/>
    <property type="molecule type" value="Genomic_DNA"/>
</dbReference>
<dbReference type="InterPro" id="IPR013783">
    <property type="entry name" value="Ig-like_fold"/>
</dbReference>
<dbReference type="InterPro" id="IPR035986">
    <property type="entry name" value="PKD_dom_sf"/>
</dbReference>
<sequence>MWRKLLCLAFLGTCCLSSGQAQTHGEEAPTLEFVENRGQWPAVVRYGAELPDGRLFLEPGGLTYSLRANVPHDHSPKRGASPKYIQAHGLRVAFVGGAPQPALEVESPTTEVRNYLLGNDPSKWAHNVRGFRQLQYSDIWSGIGARFYENQQQQLEYDFAVAAGADPAAIGLRYEGAESVTLTSDGSLEVRTSVGVLRELAPTAWQTDAAGHRRAVACAYVLEGQTVRFKLGAYNPSHALTIDPTVVFSSFTGSMANNLGFTATYDQQGNLYSASIAFSSGYPVTTGAYRTTFAGSADIAIIKFNTATTGPASRVWATYLGGTDIEYPNSLVVGSQGDLFVMGTTSSRDYPVSAAAYDRTFGGGPFVNPGLVSMSNGSDLVISRLSANGSTLVASTFLGGTGNDGVMDKNLSPLVQNWGDNFRGDILLDANDNIYLATNTASTDFPTTNGLGGAYRGGTYDGVVCKLNSTATSLLWSSFVGGSGLDAAYSLQFDAAGGLYVTGGTTSPNFPTTPGSLNPTARGGTDGFLLHLNSSGNQIQQSTYLGTAGYDQGYFVQLDGSGAVYVLGQSLGSYPVTAGRYQNAGSRQFIHKLNATLSATDFSTVFGSGRASIDISPTAFLVDQCNRIYATGWGGGINSDYPYSNGSVAGLPVTSNAVQRTTDGADFYLLQLAPDATRLDYATYMGQNGGLGDHVDGGTSRFDPRGVVYQAVCLCQAGFANPGFPVPPGAGSYSPTSGSPSGCNNAAVKFNFESVTVTAGTDGVVCVAAGPQPLTGSPAGGTWTGPGVSGSVAAGYFFTPSAALLGVQTLTYTVTGVGPCGGVSTLRLTVVASPPAAAFTGLSQTAFCQNNFTPMPSVTLSAQPAGGTFSGPGVSGNTFNPNSLASGSYVVTYNVTTGGCTLQATQTMQVIRTTAGNSFSTCSTALPVALTGGLPAGGTWSGPGVSGSVAAGFVFTPSAALVGSRVLTYSVMAANGSCASTATLTATVQQGTIFTPPALGTYCSTSSTPVALSSQATWSGSGVRYTSGGYTFTPSLAGVGTFALRYQTGSGYGACDANGLLPVTVMAPAVISMPTDTIICPGSTAAFRLRALPAGGTWSGPNVSSSGIFTPPAGLTGSVTLTYTVSGVCSSSGTRRITVATPPLYAAVWKADQCAETRQAPFTVTFSDPLNSFAGVRWDFGDGTQGSGNSTKHVYSQPGRYTPRIIRPYNNGLCTVQLELPVVEVTPGFQIPNIFTPNKDGVHDVFLATNGCPAHLQVFSRWGNKVYESVSYRNDWDGGQVPDGTYYYHLQQVDGVIIKGWIEISR</sequence>
<dbReference type="Proteomes" id="UP000297549">
    <property type="component" value="Unassembled WGS sequence"/>
</dbReference>
<evidence type="ECO:0000313" key="4">
    <source>
        <dbReference type="Proteomes" id="UP000297549"/>
    </source>
</evidence>
<feature type="domain" description="PKD" evidence="2">
    <location>
        <begin position="1177"/>
        <end position="1202"/>
    </location>
</feature>